<dbReference type="CDD" id="cd13539">
    <property type="entry name" value="PBP2_AvModA"/>
    <property type="match status" value="1"/>
</dbReference>
<dbReference type="RefSeq" id="WP_248352535.1">
    <property type="nucleotide sequence ID" value="NZ_AP025591.1"/>
</dbReference>
<sequence length="261" mass="26659">MSRVRLRLAVACAVLPVLTAAPTRAEGPRRTVAVAAAANLKPAMDALTRAFEAGHPGVTVAVTTGASGTFVAQLRSGAPFDVFFSADRDYPRRVVEQGLATAEGEVVYAVGALVVWTAPGSSVDVGRRGLAALADPSVKHVAIANPAVAPYGRAAETALRAAGVLDAVRDRLVFGQNVSQAAQFAESGAADAALIPLSLASSPPLARGTIHPVPPSSYPPLEQSVVILKAAREPALARAFVAFVTGPEGRAILARSGYGVP</sequence>
<keyword evidence="2" id="KW-0479">Metal-binding</keyword>
<keyword evidence="3 4" id="KW-0732">Signal</keyword>
<evidence type="ECO:0000313" key="5">
    <source>
        <dbReference type="EMBL" id="BDG04164.1"/>
    </source>
</evidence>
<evidence type="ECO:0000313" key="6">
    <source>
        <dbReference type="Proteomes" id="UP001162891"/>
    </source>
</evidence>
<comment type="similarity">
    <text evidence="1">Belongs to the bacterial solute-binding protein ModA family.</text>
</comment>
<feature type="signal peptide" evidence="4">
    <location>
        <begin position="1"/>
        <end position="25"/>
    </location>
</feature>
<dbReference type="NCBIfam" id="TIGR01256">
    <property type="entry name" value="modA"/>
    <property type="match status" value="1"/>
</dbReference>
<reference evidence="6" key="1">
    <citation type="journal article" date="2022" name="Int. J. Syst. Evol. Microbiol.">
        <title>Anaeromyxobacter oryzae sp. nov., Anaeromyxobacter diazotrophicus sp. nov. and Anaeromyxobacter paludicola sp. nov., isolated from paddy soils.</title>
        <authorList>
            <person name="Itoh H."/>
            <person name="Xu Z."/>
            <person name="Mise K."/>
            <person name="Masuda Y."/>
            <person name="Ushijima N."/>
            <person name="Hayakawa C."/>
            <person name="Shiratori Y."/>
            <person name="Senoo K."/>
        </authorList>
    </citation>
    <scope>NUCLEOTIDE SEQUENCE [LARGE SCALE GENOMIC DNA]</scope>
    <source>
        <strain evidence="6">Red232</strain>
    </source>
</reference>
<dbReference type="SUPFAM" id="SSF53850">
    <property type="entry name" value="Periplasmic binding protein-like II"/>
    <property type="match status" value="1"/>
</dbReference>
<dbReference type="InterPro" id="IPR050682">
    <property type="entry name" value="ModA/WtpA"/>
</dbReference>
<dbReference type="Gene3D" id="3.40.190.10">
    <property type="entry name" value="Periplasmic binding protein-like II"/>
    <property type="match status" value="2"/>
</dbReference>
<gene>
    <name evidence="5" type="ORF">AMOR_31600</name>
</gene>
<dbReference type="EMBL" id="AP025591">
    <property type="protein sequence ID" value="BDG04164.1"/>
    <property type="molecule type" value="Genomic_DNA"/>
</dbReference>
<dbReference type="PANTHER" id="PTHR30632:SF14">
    <property type="entry name" value="TUNGSTATE_MOLYBDATE_CHROMATE-BINDING PROTEIN MODA"/>
    <property type="match status" value="1"/>
</dbReference>
<dbReference type="PANTHER" id="PTHR30632">
    <property type="entry name" value="MOLYBDATE-BINDING PERIPLASMIC PROTEIN"/>
    <property type="match status" value="1"/>
</dbReference>
<dbReference type="Proteomes" id="UP001162891">
    <property type="component" value="Chromosome"/>
</dbReference>
<evidence type="ECO:0000256" key="2">
    <source>
        <dbReference type="ARBA" id="ARBA00022723"/>
    </source>
</evidence>
<dbReference type="PIRSF" id="PIRSF004846">
    <property type="entry name" value="ModA"/>
    <property type="match status" value="1"/>
</dbReference>
<dbReference type="Pfam" id="PF13531">
    <property type="entry name" value="SBP_bac_11"/>
    <property type="match status" value="1"/>
</dbReference>
<evidence type="ECO:0000256" key="3">
    <source>
        <dbReference type="ARBA" id="ARBA00022729"/>
    </source>
</evidence>
<organism evidence="5 6">
    <name type="scientific">Anaeromyxobacter oryzae</name>
    <dbReference type="NCBI Taxonomy" id="2918170"/>
    <lineage>
        <taxon>Bacteria</taxon>
        <taxon>Pseudomonadati</taxon>
        <taxon>Myxococcota</taxon>
        <taxon>Myxococcia</taxon>
        <taxon>Myxococcales</taxon>
        <taxon>Cystobacterineae</taxon>
        <taxon>Anaeromyxobacteraceae</taxon>
        <taxon>Anaeromyxobacter</taxon>
    </lineage>
</organism>
<feature type="chain" id="PRO_5045509115" evidence="4">
    <location>
        <begin position="26"/>
        <end position="261"/>
    </location>
</feature>
<name>A0ABN6MT59_9BACT</name>
<evidence type="ECO:0000256" key="1">
    <source>
        <dbReference type="ARBA" id="ARBA00009175"/>
    </source>
</evidence>
<dbReference type="InterPro" id="IPR005950">
    <property type="entry name" value="ModA"/>
</dbReference>
<keyword evidence="6" id="KW-1185">Reference proteome</keyword>
<dbReference type="InterPro" id="IPR044084">
    <property type="entry name" value="AvModA-like_subst-bd"/>
</dbReference>
<protein>
    <submittedName>
        <fullName evidence="5">Molybdate ABC transporter substrate-binding protein</fullName>
    </submittedName>
</protein>
<accession>A0ABN6MT59</accession>
<proteinExistence type="inferred from homology"/>
<evidence type="ECO:0000256" key="4">
    <source>
        <dbReference type="SAM" id="SignalP"/>
    </source>
</evidence>